<comment type="similarity">
    <text evidence="1">Belongs to the protein kinase superfamily. NEK Ser/Thr protein kinase family. NIMA subfamily.</text>
</comment>
<evidence type="ECO:0000313" key="11">
    <source>
        <dbReference type="Proteomes" id="UP001597337"/>
    </source>
</evidence>
<dbReference type="PROSITE" id="PS00107">
    <property type="entry name" value="PROTEIN_KINASE_ATP"/>
    <property type="match status" value="1"/>
</dbReference>
<feature type="binding site" evidence="7">
    <location>
        <position position="49"/>
    </location>
    <ligand>
        <name>ATP</name>
        <dbReference type="ChEBI" id="CHEBI:30616"/>
    </ligand>
</feature>
<evidence type="ECO:0000256" key="8">
    <source>
        <dbReference type="SAM" id="MobiDB-lite"/>
    </source>
</evidence>
<gene>
    <name evidence="10" type="ORF">ACFSJC_04420</name>
</gene>
<dbReference type="Pfam" id="PF00069">
    <property type="entry name" value="Pkinase"/>
    <property type="match status" value="1"/>
</dbReference>
<keyword evidence="4 7" id="KW-0547">Nucleotide-binding</keyword>
<feature type="compositionally biased region" description="Pro residues" evidence="8">
    <location>
        <begin position="500"/>
        <end position="512"/>
    </location>
</feature>
<reference evidence="11" key="1">
    <citation type="journal article" date="2019" name="Int. J. Syst. Evol. Microbiol.">
        <title>The Global Catalogue of Microorganisms (GCM) 10K type strain sequencing project: providing services to taxonomists for standard genome sequencing and annotation.</title>
        <authorList>
            <consortium name="The Broad Institute Genomics Platform"/>
            <consortium name="The Broad Institute Genome Sequencing Center for Infectious Disease"/>
            <person name="Wu L."/>
            <person name="Ma J."/>
        </authorList>
    </citation>
    <scope>NUCLEOTIDE SEQUENCE [LARGE SCALE GENOMIC DNA]</scope>
    <source>
        <strain evidence="11">KACC 12597</strain>
    </source>
</reference>
<dbReference type="SMART" id="SM00220">
    <property type="entry name" value="S_TKc"/>
    <property type="match status" value="1"/>
</dbReference>
<dbReference type="EC" id="2.7.11.1" evidence="2"/>
<name>A0ABW4Y7S2_9GAMM</name>
<protein>
    <recommendedName>
        <fullName evidence="2">non-specific serine/threonine protein kinase</fullName>
        <ecNumber evidence="2">2.7.11.1</ecNumber>
    </recommendedName>
</protein>
<dbReference type="InterPro" id="IPR017441">
    <property type="entry name" value="Protein_kinase_ATP_BS"/>
</dbReference>
<keyword evidence="11" id="KW-1185">Reference proteome</keyword>
<keyword evidence="5 10" id="KW-0418">Kinase</keyword>
<proteinExistence type="inferred from homology"/>
<dbReference type="EMBL" id="JBHUHX010000007">
    <property type="protein sequence ID" value="MFD2111086.1"/>
    <property type="molecule type" value="Genomic_DNA"/>
</dbReference>
<dbReference type="InterPro" id="IPR050660">
    <property type="entry name" value="NEK_Ser/Thr_kinase"/>
</dbReference>
<feature type="compositionally biased region" description="Polar residues" evidence="8">
    <location>
        <begin position="476"/>
        <end position="489"/>
    </location>
</feature>
<evidence type="ECO:0000313" key="10">
    <source>
        <dbReference type="EMBL" id="MFD2111086.1"/>
    </source>
</evidence>
<evidence type="ECO:0000256" key="2">
    <source>
        <dbReference type="ARBA" id="ARBA00012513"/>
    </source>
</evidence>
<comment type="caution">
    <text evidence="10">The sequence shown here is derived from an EMBL/GenBank/DDBJ whole genome shotgun (WGS) entry which is preliminary data.</text>
</comment>
<dbReference type="Proteomes" id="UP001597337">
    <property type="component" value="Unassembled WGS sequence"/>
</dbReference>
<feature type="domain" description="Protein kinase" evidence="9">
    <location>
        <begin position="19"/>
        <end position="268"/>
    </location>
</feature>
<feature type="compositionally biased region" description="Polar residues" evidence="8">
    <location>
        <begin position="365"/>
        <end position="377"/>
    </location>
</feature>
<organism evidence="10 11">
    <name type="scientific">Thiorhodococcus fuscus</name>
    <dbReference type="NCBI Taxonomy" id="527200"/>
    <lineage>
        <taxon>Bacteria</taxon>
        <taxon>Pseudomonadati</taxon>
        <taxon>Pseudomonadota</taxon>
        <taxon>Gammaproteobacteria</taxon>
        <taxon>Chromatiales</taxon>
        <taxon>Chromatiaceae</taxon>
        <taxon>Thiorhodococcus</taxon>
    </lineage>
</organism>
<feature type="region of interest" description="Disordered" evidence="8">
    <location>
        <begin position="361"/>
        <end position="570"/>
    </location>
</feature>
<dbReference type="Gene3D" id="3.30.200.20">
    <property type="entry name" value="Phosphorylase Kinase, domain 1"/>
    <property type="match status" value="1"/>
</dbReference>
<keyword evidence="3" id="KW-0808">Transferase</keyword>
<dbReference type="PROSITE" id="PS50011">
    <property type="entry name" value="PROTEIN_KINASE_DOM"/>
    <property type="match status" value="1"/>
</dbReference>
<evidence type="ECO:0000256" key="1">
    <source>
        <dbReference type="ARBA" id="ARBA00010886"/>
    </source>
</evidence>
<dbReference type="InterPro" id="IPR008271">
    <property type="entry name" value="Ser/Thr_kinase_AS"/>
</dbReference>
<feature type="compositionally biased region" description="Low complexity" evidence="8">
    <location>
        <begin position="378"/>
        <end position="397"/>
    </location>
</feature>
<dbReference type="GO" id="GO:0016301">
    <property type="term" value="F:kinase activity"/>
    <property type="evidence" value="ECO:0007669"/>
    <property type="project" value="UniProtKB-KW"/>
</dbReference>
<dbReference type="PANTHER" id="PTHR43671">
    <property type="entry name" value="SERINE/THREONINE-PROTEIN KINASE NEK"/>
    <property type="match status" value="1"/>
</dbReference>
<dbReference type="InterPro" id="IPR000719">
    <property type="entry name" value="Prot_kinase_dom"/>
</dbReference>
<keyword evidence="6 7" id="KW-0067">ATP-binding</keyword>
<feature type="compositionally biased region" description="Basic residues" evidence="8">
    <location>
        <begin position="523"/>
        <end position="553"/>
    </location>
</feature>
<dbReference type="PROSITE" id="PS00108">
    <property type="entry name" value="PROTEIN_KINASE_ST"/>
    <property type="match status" value="1"/>
</dbReference>
<evidence type="ECO:0000256" key="3">
    <source>
        <dbReference type="ARBA" id="ARBA00022679"/>
    </source>
</evidence>
<sequence>MRGVLGWLLDIGTLVNDRYRVSAVLGKGGFGVTYLVDDLRLHGKRRALKEVPELYFDEYETRLLGRLTHPAIPDITDRFSADGMVYQVLEFGGDRTLRTEQERRGGRIPLFVLLPWVQQLCEALQYLHVQDPPVVHRDLKPENVLLDEHERVMLIDFGIAKEAATDTMTRTIGRAVTQGFSPPEQVLGTGTDARSDVYALGAILYFCLTGQMPPAAHERVTGTAIKPLSSVLPDIPPLIESAVMQALELNINLRQQSIPELASVFELIQSGSSSARTVLAPPGGGATADTAGLTLPSVQLPSHRTGGTAPATSIRVAQPPMVEPKSRRNGALILASSLLLGGTAAGGYWLWVKQVRSPDPEITTVPETRSIEATSTIRSDAAANRPDSAAAPTAAGAQEPSPPVTVPVKTPADMTAVVPATSGPASASATKTPRPAPSLPSVFSNEQPKEARSTTGEAKPKQNLMELFEVRRRAALSTSTPEKSANVSGQPPATVSVVSPPTPEPVLQPTPTPKISTEPKVTTKPKVKAKPKVTAKPKVAARPKPTPRPKRKTSSSSDWGFQYKGARKTD</sequence>
<accession>A0ABW4Y7S2</accession>
<feature type="compositionally biased region" description="Low complexity" evidence="8">
    <location>
        <begin position="406"/>
        <end position="433"/>
    </location>
</feature>
<evidence type="ECO:0000256" key="6">
    <source>
        <dbReference type="ARBA" id="ARBA00022840"/>
    </source>
</evidence>
<dbReference type="InterPro" id="IPR011009">
    <property type="entry name" value="Kinase-like_dom_sf"/>
</dbReference>
<dbReference type="Gene3D" id="1.10.510.10">
    <property type="entry name" value="Transferase(Phosphotransferase) domain 1"/>
    <property type="match status" value="1"/>
</dbReference>
<dbReference type="PANTHER" id="PTHR43671:SF13">
    <property type="entry name" value="SERINE_THREONINE-PROTEIN KINASE NEK2"/>
    <property type="match status" value="1"/>
</dbReference>
<evidence type="ECO:0000256" key="5">
    <source>
        <dbReference type="ARBA" id="ARBA00022777"/>
    </source>
</evidence>
<evidence type="ECO:0000256" key="4">
    <source>
        <dbReference type="ARBA" id="ARBA00022741"/>
    </source>
</evidence>
<evidence type="ECO:0000256" key="7">
    <source>
        <dbReference type="PROSITE-ProRule" id="PRU10141"/>
    </source>
</evidence>
<dbReference type="CDD" id="cd14014">
    <property type="entry name" value="STKc_PknB_like"/>
    <property type="match status" value="1"/>
</dbReference>
<evidence type="ECO:0000259" key="9">
    <source>
        <dbReference type="PROSITE" id="PS50011"/>
    </source>
</evidence>
<dbReference type="SUPFAM" id="SSF56112">
    <property type="entry name" value="Protein kinase-like (PK-like)"/>
    <property type="match status" value="1"/>
</dbReference>